<dbReference type="Proteomes" id="UP000215914">
    <property type="component" value="Chromosome 2"/>
</dbReference>
<dbReference type="EMBL" id="CM007891">
    <property type="protein sequence ID" value="OTG33301.1"/>
    <property type="molecule type" value="Genomic_DNA"/>
</dbReference>
<proteinExistence type="predicted"/>
<organism evidence="2 3">
    <name type="scientific">Helianthus annuus</name>
    <name type="common">Common sunflower</name>
    <dbReference type="NCBI Taxonomy" id="4232"/>
    <lineage>
        <taxon>Eukaryota</taxon>
        <taxon>Viridiplantae</taxon>
        <taxon>Streptophyta</taxon>
        <taxon>Embryophyta</taxon>
        <taxon>Tracheophyta</taxon>
        <taxon>Spermatophyta</taxon>
        <taxon>Magnoliopsida</taxon>
        <taxon>eudicotyledons</taxon>
        <taxon>Gunneridae</taxon>
        <taxon>Pentapetalae</taxon>
        <taxon>asterids</taxon>
        <taxon>campanulids</taxon>
        <taxon>Asterales</taxon>
        <taxon>Asteraceae</taxon>
        <taxon>Asteroideae</taxon>
        <taxon>Heliantheae alliance</taxon>
        <taxon>Heliantheae</taxon>
        <taxon>Helianthus</taxon>
    </lineage>
</organism>
<dbReference type="InParanoid" id="A0A251VF43"/>
<reference evidence="1" key="3">
    <citation type="submission" date="2020-06" db="EMBL/GenBank/DDBJ databases">
        <title>Helianthus annuus Genome sequencing and assembly Release 2.</title>
        <authorList>
            <person name="Gouzy J."/>
            <person name="Langlade N."/>
            <person name="Munos S."/>
        </authorList>
    </citation>
    <scope>NUCLEOTIDE SEQUENCE</scope>
    <source>
        <tissue evidence="1">Leaves</tissue>
    </source>
</reference>
<evidence type="ECO:0000313" key="3">
    <source>
        <dbReference type="Proteomes" id="UP000215914"/>
    </source>
</evidence>
<reference evidence="2" key="2">
    <citation type="submission" date="2017-02" db="EMBL/GenBank/DDBJ databases">
        <title>Sunflower complete genome.</title>
        <authorList>
            <person name="Langlade N."/>
            <person name="Munos S."/>
        </authorList>
    </citation>
    <scope>NUCLEOTIDE SEQUENCE [LARGE SCALE GENOMIC DNA]</scope>
    <source>
        <tissue evidence="2">Leaves</tissue>
    </source>
</reference>
<sequence length="114" mass="12931">MRANRKLRVWFLQGLQEVDFVSLVELVIKHVKKELGLALKGSQKMVGLKHRRLIGLKSSSSTCGLDKAICKTAKEIAKPIIAEQIPKFKIDSVQFEHLTLWSLPPTFQGYMVKN</sequence>
<gene>
    <name evidence="2" type="ORF">HannXRQ_Chr02g0033191</name>
    <name evidence="1" type="ORF">HanXRQr2_Chr01g0015391</name>
</gene>
<dbReference type="EMBL" id="MNCJ02000316">
    <property type="protein sequence ID" value="KAF5821554.1"/>
    <property type="molecule type" value="Genomic_DNA"/>
</dbReference>
<name>A0A251VF43_HELAN</name>
<reference evidence="1 3" key="1">
    <citation type="journal article" date="2017" name="Nature">
        <title>The sunflower genome provides insights into oil metabolism, flowering and Asterid evolution.</title>
        <authorList>
            <person name="Badouin H."/>
            <person name="Gouzy J."/>
            <person name="Grassa C.J."/>
            <person name="Murat F."/>
            <person name="Staton S.E."/>
            <person name="Cottret L."/>
            <person name="Lelandais-Briere C."/>
            <person name="Owens G.L."/>
            <person name="Carrere S."/>
            <person name="Mayjonade B."/>
            <person name="Legrand L."/>
            <person name="Gill N."/>
            <person name="Kane N.C."/>
            <person name="Bowers J.E."/>
            <person name="Hubner S."/>
            <person name="Bellec A."/>
            <person name="Berard A."/>
            <person name="Berges H."/>
            <person name="Blanchet N."/>
            <person name="Boniface M.C."/>
            <person name="Brunel D."/>
            <person name="Catrice O."/>
            <person name="Chaidir N."/>
            <person name="Claudel C."/>
            <person name="Donnadieu C."/>
            <person name="Faraut T."/>
            <person name="Fievet G."/>
            <person name="Helmstetter N."/>
            <person name="King M."/>
            <person name="Knapp S.J."/>
            <person name="Lai Z."/>
            <person name="Le Paslier M.C."/>
            <person name="Lippi Y."/>
            <person name="Lorenzon L."/>
            <person name="Mandel J.R."/>
            <person name="Marage G."/>
            <person name="Marchand G."/>
            <person name="Marquand E."/>
            <person name="Bret-Mestries E."/>
            <person name="Morien E."/>
            <person name="Nambeesan S."/>
            <person name="Nguyen T."/>
            <person name="Pegot-Espagnet P."/>
            <person name="Pouilly N."/>
            <person name="Raftis F."/>
            <person name="Sallet E."/>
            <person name="Schiex T."/>
            <person name="Thomas J."/>
            <person name="Vandecasteele C."/>
            <person name="Vares D."/>
            <person name="Vear F."/>
            <person name="Vautrin S."/>
            <person name="Crespi M."/>
            <person name="Mangin B."/>
            <person name="Burke J.M."/>
            <person name="Salse J."/>
            <person name="Munos S."/>
            <person name="Vincourt P."/>
            <person name="Rieseberg L.H."/>
            <person name="Langlade N.B."/>
        </authorList>
    </citation>
    <scope>NUCLEOTIDE SEQUENCE [LARGE SCALE GENOMIC DNA]</scope>
    <source>
        <strain evidence="3">cv. SF193</strain>
        <tissue evidence="1">Leaves</tissue>
    </source>
</reference>
<dbReference type="OrthoDB" id="1932132at2759"/>
<accession>A0A251VF43</accession>
<dbReference type="AlphaFoldDB" id="A0A251VF43"/>
<evidence type="ECO:0000313" key="2">
    <source>
        <dbReference type="EMBL" id="OTG33301.1"/>
    </source>
</evidence>
<keyword evidence="3" id="KW-1185">Reference proteome</keyword>
<evidence type="ECO:0000313" key="1">
    <source>
        <dbReference type="EMBL" id="KAF5821554.1"/>
    </source>
</evidence>
<protein>
    <submittedName>
        <fullName evidence="2">Uncharacterized protein</fullName>
    </submittedName>
</protein>
<dbReference type="Gramene" id="mRNA:HanXRQr2_Chr01g0015391">
    <property type="protein sequence ID" value="mRNA:HanXRQr2_Chr01g0015391"/>
    <property type="gene ID" value="HanXRQr2_Chr01g0015391"/>
</dbReference>